<keyword evidence="1" id="KW-0812">Transmembrane</keyword>
<organism evidence="2 3">
    <name type="scientific">Aeromonas veronii</name>
    <dbReference type="NCBI Taxonomy" id="654"/>
    <lineage>
        <taxon>Bacteria</taxon>
        <taxon>Pseudomonadati</taxon>
        <taxon>Pseudomonadota</taxon>
        <taxon>Gammaproteobacteria</taxon>
        <taxon>Aeromonadales</taxon>
        <taxon>Aeromonadaceae</taxon>
        <taxon>Aeromonas</taxon>
    </lineage>
</organism>
<accession>A0A2T4MYW3</accession>
<dbReference type="RefSeq" id="WP_107684208.1">
    <property type="nucleotide sequence ID" value="NZ_CAWNSG010000015.1"/>
</dbReference>
<comment type="caution">
    <text evidence="2">The sequence shown here is derived from an EMBL/GenBank/DDBJ whole genome shotgun (WGS) entry which is preliminary data.</text>
</comment>
<protein>
    <submittedName>
        <fullName evidence="2">Uncharacterized protein</fullName>
    </submittedName>
</protein>
<evidence type="ECO:0000313" key="2">
    <source>
        <dbReference type="EMBL" id="PTH79765.1"/>
    </source>
</evidence>
<proteinExistence type="predicted"/>
<dbReference type="Proteomes" id="UP000241986">
    <property type="component" value="Unassembled WGS sequence"/>
</dbReference>
<dbReference type="AlphaFoldDB" id="A0A2T4MYW3"/>
<keyword evidence="1" id="KW-1133">Transmembrane helix</keyword>
<evidence type="ECO:0000256" key="1">
    <source>
        <dbReference type="SAM" id="Phobius"/>
    </source>
</evidence>
<reference evidence="2 3" key="1">
    <citation type="submission" date="2018-03" db="EMBL/GenBank/DDBJ databases">
        <title>Aeromonas veronii whole genome sequencing and analysis.</title>
        <authorList>
            <person name="Xie H."/>
            <person name="Liu T."/>
            <person name="Wang K."/>
        </authorList>
    </citation>
    <scope>NUCLEOTIDE SEQUENCE [LARGE SCALE GENOMIC DNA]</scope>
    <source>
        <strain evidence="2 3">XH.VA.1</strain>
    </source>
</reference>
<keyword evidence="1" id="KW-0472">Membrane</keyword>
<sequence length="120" mass="13734">MGDYMGSEYIAGIIGGLLGGIIGIAGAWLSGYWGPRKLEMERAAREEERIWGPRKIYIKEMLDNAIREKGRSFNTLKRVTGTPDDDLRRLLVELGARGFTRENGDEAWIYKEIRPFERQL</sequence>
<feature type="transmembrane region" description="Helical" evidence="1">
    <location>
        <begin position="12"/>
        <end position="33"/>
    </location>
</feature>
<evidence type="ECO:0000313" key="3">
    <source>
        <dbReference type="Proteomes" id="UP000241986"/>
    </source>
</evidence>
<gene>
    <name evidence="2" type="ORF">DAA48_17785</name>
</gene>
<dbReference type="EMBL" id="PZKL01000039">
    <property type="protein sequence ID" value="PTH79765.1"/>
    <property type="molecule type" value="Genomic_DNA"/>
</dbReference>
<name>A0A2T4MYW3_AERVE</name>